<evidence type="ECO:0000313" key="2">
    <source>
        <dbReference type="Proteomes" id="UP000010119"/>
    </source>
</evidence>
<reference evidence="1" key="1">
    <citation type="submission" date="2010-06" db="EMBL/GenBank/DDBJ databases">
        <authorList>
            <person name="Muzny D."/>
            <person name="Qin X."/>
            <person name="Buhay C."/>
            <person name="Dugan-Rocha S."/>
            <person name="Ding Y."/>
            <person name="Chen G."/>
            <person name="Hawes A."/>
            <person name="Holder M."/>
            <person name="Jhangiani S."/>
            <person name="Johnson A."/>
            <person name="Khan Z."/>
            <person name="Li Z."/>
            <person name="Liu W."/>
            <person name="Liu X."/>
            <person name="Perez L."/>
            <person name="Shen H."/>
            <person name="Wang Q."/>
            <person name="Watt J."/>
            <person name="Xi L."/>
            <person name="Xin Y."/>
            <person name="Zhou J."/>
            <person name="Deng J."/>
            <person name="Jiang H."/>
            <person name="Liu Y."/>
            <person name="Qu J."/>
            <person name="Song X.-Z."/>
            <person name="Zhang L."/>
            <person name="Villasana D."/>
            <person name="Johnson A."/>
            <person name="Liu J."/>
            <person name="Liyanage D."/>
            <person name="Lorensuhewa L."/>
            <person name="Robinson T."/>
            <person name="Song A."/>
            <person name="Song B.-B."/>
            <person name="Dinh H."/>
            <person name="Thornton R."/>
            <person name="Coyle M."/>
            <person name="Francisco L."/>
            <person name="Jackson L."/>
            <person name="Javaid M."/>
            <person name="Korchina V."/>
            <person name="Kovar C."/>
            <person name="Mata R."/>
            <person name="Mathew T."/>
            <person name="Ngo R."/>
            <person name="Nguyen L."/>
            <person name="Nguyen N."/>
            <person name="Okwuonu G."/>
            <person name="Ongeri F."/>
            <person name="Pham C."/>
            <person name="Simmons D."/>
            <person name="Wilczek-Boney K."/>
            <person name="Hale W."/>
            <person name="Jakkamsetti A."/>
            <person name="Pham P."/>
            <person name="Ruth R."/>
            <person name="San Lucas F."/>
            <person name="Warren J."/>
            <person name="Zhang J."/>
            <person name="Zhao Z."/>
            <person name="Zhou C."/>
            <person name="Zhu D."/>
            <person name="Lee S."/>
            <person name="Bess C."/>
            <person name="Blankenburg K."/>
            <person name="Forbes L."/>
            <person name="Fu Q."/>
            <person name="Gubbala S."/>
            <person name="Hirani K."/>
            <person name="Jayaseelan J.C."/>
            <person name="Lara F."/>
            <person name="Munidasa M."/>
            <person name="Palculict T."/>
            <person name="Patil S."/>
            <person name="Pu L.-L."/>
            <person name="Saada N."/>
            <person name="Tang L."/>
            <person name="Weissenberger G."/>
            <person name="Zhu Y."/>
            <person name="Hemphill L."/>
            <person name="Shang Y."/>
            <person name="Youmans B."/>
            <person name="Ayvaz T."/>
            <person name="Ross M."/>
            <person name="Santibanez J."/>
            <person name="Aqrawi P."/>
            <person name="Gross S."/>
            <person name="Joshi V."/>
            <person name="Fowler G."/>
            <person name="Nazareth L."/>
            <person name="Reid J."/>
            <person name="Worley K."/>
            <person name="Petrosino J."/>
            <person name="Highlander S."/>
            <person name="Gibbs R."/>
        </authorList>
    </citation>
    <scope>NUCLEOTIDE SEQUENCE [LARGE SCALE GENOMIC DNA]</scope>
    <source>
        <strain evidence="1">DSM 20601</strain>
        <plasmid evidence="1">unnamed</plasmid>
    </source>
</reference>
<keyword evidence="2" id="KW-1185">Reference proteome</keyword>
<dbReference type="EMBL" id="ACCR02000006">
    <property type="protein sequence ID" value="EFI82741.1"/>
    <property type="molecule type" value="Genomic_DNA"/>
</dbReference>
<geneLocation type="plasmid" evidence="1">
    <name>unnamed</name>
</geneLocation>
<evidence type="ECO:0000313" key="1">
    <source>
        <dbReference type="EMBL" id="EFI82741.1"/>
    </source>
</evidence>
<dbReference type="eggNOG" id="COG4859">
    <property type="taxonomic scope" value="Bacteria"/>
</dbReference>
<protein>
    <submittedName>
        <fullName evidence="1">Uncharacterized protein</fullName>
    </submittedName>
</protein>
<dbReference type="Proteomes" id="UP000010119">
    <property type="component" value="Unassembled WGS sequence"/>
</dbReference>
<dbReference type="AlphaFoldDB" id="D7V1B9"/>
<name>D7V1B9_LISGR</name>
<gene>
    <name evidence="1" type="ORF">HMPREF0556_plasmid12544</name>
</gene>
<organism evidence="1 2">
    <name type="scientific">Listeria grayi DSM 20601</name>
    <dbReference type="NCBI Taxonomy" id="525367"/>
    <lineage>
        <taxon>Bacteria</taxon>
        <taxon>Bacillati</taxon>
        <taxon>Bacillota</taxon>
        <taxon>Bacilli</taxon>
        <taxon>Bacillales</taxon>
        <taxon>Listeriaceae</taxon>
        <taxon>Listeria</taxon>
    </lineage>
</organism>
<accession>D7V1B9</accession>
<comment type="caution">
    <text evidence="1">The sequence shown here is derived from an EMBL/GenBank/DDBJ whole genome shotgun (WGS) entry which is preliminary data.</text>
</comment>
<dbReference type="HOGENOM" id="CLU_3119422_0_0_9"/>
<sequence length="50" mass="5904">MFSIAPVMLELFEAAYGTDLCWLYEKDVHIGFYDLNKDKEVEIEEIMQSK</sequence>
<proteinExistence type="predicted"/>
<keyword evidence="1" id="KW-0614">Plasmid</keyword>